<keyword evidence="11 21" id="KW-0560">Oxidoreductase</keyword>
<dbReference type="Gene3D" id="1.10.420.10">
    <property type="entry name" value="Peroxidase, domain 2"/>
    <property type="match status" value="1"/>
</dbReference>
<dbReference type="EC" id="1.11.1.7" evidence="4 21"/>
<dbReference type="InterPro" id="IPR019794">
    <property type="entry name" value="Peroxidases_AS"/>
</dbReference>
<feature type="binding site" description="axial binding residue" evidence="18">
    <location>
        <position position="219"/>
    </location>
    <ligand>
        <name>heme b</name>
        <dbReference type="ChEBI" id="CHEBI:60344"/>
    </ligand>
    <ligandPart>
        <name>Fe</name>
        <dbReference type="ChEBI" id="CHEBI:18248"/>
    </ligandPart>
</feature>
<evidence type="ECO:0000256" key="5">
    <source>
        <dbReference type="ARBA" id="ARBA00022525"/>
    </source>
</evidence>
<evidence type="ECO:0000256" key="18">
    <source>
        <dbReference type="PIRSR" id="PIRSR600823-3"/>
    </source>
</evidence>
<name>A0A9Q1K1B0_9CARY</name>
<evidence type="ECO:0000256" key="15">
    <source>
        <dbReference type="ARBA" id="ARBA00023324"/>
    </source>
</evidence>
<comment type="caution">
    <text evidence="23">The sequence shown here is derived from an EMBL/GenBank/DDBJ whole genome shotgun (WGS) entry which is preliminary data.</text>
</comment>
<feature type="active site" description="Proton acceptor" evidence="16">
    <location>
        <position position="90"/>
    </location>
</feature>
<feature type="binding site" evidence="18">
    <location>
        <position position="91"/>
    </location>
    <ligand>
        <name>Ca(2+)</name>
        <dbReference type="ChEBI" id="CHEBI:29108"/>
        <label>1</label>
    </ligand>
</feature>
<feature type="chain" id="PRO_5040535413" description="Peroxidase" evidence="21">
    <location>
        <begin position="28"/>
        <end position="373"/>
    </location>
</feature>
<dbReference type="PRINTS" id="PR00458">
    <property type="entry name" value="PEROXIDASE"/>
</dbReference>
<evidence type="ECO:0000256" key="19">
    <source>
        <dbReference type="PIRSR" id="PIRSR600823-4"/>
    </source>
</evidence>
<comment type="subcellular location">
    <subcellularLocation>
        <location evidence="3 21">Secreted</location>
    </subcellularLocation>
</comment>
<evidence type="ECO:0000313" key="24">
    <source>
        <dbReference type="Proteomes" id="UP001153076"/>
    </source>
</evidence>
<dbReference type="GO" id="GO:0005576">
    <property type="term" value="C:extracellular region"/>
    <property type="evidence" value="ECO:0007669"/>
    <property type="project" value="UniProtKB-SubCell"/>
</dbReference>
<dbReference type="GO" id="GO:0006979">
    <property type="term" value="P:response to oxidative stress"/>
    <property type="evidence" value="ECO:0007669"/>
    <property type="project" value="UniProtKB-UniRule"/>
</dbReference>
<feature type="disulfide bond" evidence="20">
    <location>
        <begin position="147"/>
        <end position="367"/>
    </location>
</feature>
<dbReference type="FunFam" id="1.10.420.10:FF:000001">
    <property type="entry name" value="Peroxidase"/>
    <property type="match status" value="1"/>
</dbReference>
<evidence type="ECO:0000256" key="2">
    <source>
        <dbReference type="ARBA" id="ARBA00002322"/>
    </source>
</evidence>
<evidence type="ECO:0000259" key="22">
    <source>
        <dbReference type="PROSITE" id="PS50873"/>
    </source>
</evidence>
<dbReference type="EMBL" id="JAKOGI010000467">
    <property type="protein sequence ID" value="KAJ8434582.1"/>
    <property type="molecule type" value="Genomic_DNA"/>
</dbReference>
<evidence type="ECO:0000256" key="16">
    <source>
        <dbReference type="PIRSR" id="PIRSR600823-1"/>
    </source>
</evidence>
<dbReference type="FunFam" id="1.10.520.10:FF:000006">
    <property type="entry name" value="Peroxidase"/>
    <property type="match status" value="1"/>
</dbReference>
<keyword evidence="9 21" id="KW-0732">Signal</keyword>
<feature type="binding site" evidence="17">
    <location>
        <position position="189"/>
    </location>
    <ligand>
        <name>substrate</name>
    </ligand>
</feature>
<dbReference type="InterPro" id="IPR010255">
    <property type="entry name" value="Haem_peroxidase_sf"/>
</dbReference>
<dbReference type="GO" id="GO:0046872">
    <property type="term" value="F:metal ion binding"/>
    <property type="evidence" value="ECO:0007669"/>
    <property type="project" value="UniProtKB-UniRule"/>
</dbReference>
<keyword evidence="15 21" id="KW-0376">Hydrogen peroxide</keyword>
<evidence type="ECO:0000256" key="6">
    <source>
        <dbReference type="ARBA" id="ARBA00022559"/>
    </source>
</evidence>
<keyword evidence="10 18" id="KW-0106">Calcium</keyword>
<evidence type="ECO:0000256" key="12">
    <source>
        <dbReference type="ARBA" id="ARBA00023004"/>
    </source>
</evidence>
<protein>
    <recommendedName>
        <fullName evidence="4 21">Peroxidase</fullName>
        <ecNumber evidence="4 21">1.11.1.7</ecNumber>
    </recommendedName>
</protein>
<sequence length="373" mass="41345">MAVSVYYDWHALLRLSFLLSLAFSVGALNHHPSSSALDFSHQRLELDEQLVYDFYRSTCPDAETIVYQFMREAVANDSKIVAQLLRLMFHDCFIQGCDASLLLDDSNGNLNHPIERNAIPNRTIKGFELIDQIKEALEKECPNVVSCSDIISVATRDGIILTGGPFFPLLTGRRDSQESYFNEANQQIPRPDSNISETLRLFSKRGFSEKEAVTLFGAHNIGKIGCEFILQRLSNFKGTGKPDPSVPPDFAVELKRSCNANASSSPLPSRVRNLVESAAGLSYFQIVAPSSPSGSGFDMHYYKSLVMGRGLLYSDQQLMADPMTAWLVTVLASDDGSTFKWEFAKAMLKMSNLGVLTGSQGEIRSRCSFPNSH</sequence>
<evidence type="ECO:0000256" key="13">
    <source>
        <dbReference type="ARBA" id="ARBA00023157"/>
    </source>
</evidence>
<accession>A0A9Q1K1B0</accession>
<evidence type="ECO:0000256" key="9">
    <source>
        <dbReference type="ARBA" id="ARBA00022729"/>
    </source>
</evidence>
<feature type="signal peptide" evidence="21">
    <location>
        <begin position="1"/>
        <end position="27"/>
    </location>
</feature>
<evidence type="ECO:0000256" key="4">
    <source>
        <dbReference type="ARBA" id="ARBA00012313"/>
    </source>
</evidence>
<dbReference type="GO" id="GO:0042744">
    <property type="term" value="P:hydrogen peroxide catabolic process"/>
    <property type="evidence" value="ECO:0007669"/>
    <property type="project" value="UniProtKB-KW"/>
</dbReference>
<dbReference type="InterPro" id="IPR033905">
    <property type="entry name" value="Secretory_peroxidase"/>
</dbReference>
<keyword evidence="5 21" id="KW-0964">Secreted</keyword>
<feature type="disulfide bond" evidence="20">
    <location>
        <begin position="92"/>
        <end position="97"/>
    </location>
</feature>
<dbReference type="InterPro" id="IPR000823">
    <property type="entry name" value="Peroxidase_pln"/>
</dbReference>
<evidence type="ECO:0000256" key="3">
    <source>
        <dbReference type="ARBA" id="ARBA00004613"/>
    </source>
</evidence>
<keyword evidence="13 20" id="KW-1015">Disulfide bond</keyword>
<evidence type="ECO:0000256" key="17">
    <source>
        <dbReference type="PIRSR" id="PIRSR600823-2"/>
    </source>
</evidence>
<dbReference type="SUPFAM" id="SSF48113">
    <property type="entry name" value="Heme-dependent peroxidases"/>
    <property type="match status" value="1"/>
</dbReference>
<dbReference type="GO" id="GO:0140825">
    <property type="term" value="F:lactoperoxidase activity"/>
    <property type="evidence" value="ECO:0007669"/>
    <property type="project" value="UniProtKB-EC"/>
</dbReference>
<dbReference type="AlphaFoldDB" id="A0A9Q1K1B0"/>
<evidence type="ECO:0000256" key="21">
    <source>
        <dbReference type="RuleBase" id="RU362060"/>
    </source>
</evidence>
<feature type="binding site" evidence="18">
    <location>
        <position position="100"/>
    </location>
    <ligand>
        <name>Ca(2+)</name>
        <dbReference type="ChEBI" id="CHEBI:29108"/>
        <label>1</label>
    </ligand>
</feature>
<evidence type="ECO:0000256" key="11">
    <source>
        <dbReference type="ARBA" id="ARBA00023002"/>
    </source>
</evidence>
<keyword evidence="6 21" id="KW-0575">Peroxidase</keyword>
<dbReference type="InterPro" id="IPR002016">
    <property type="entry name" value="Haem_peroxidase"/>
</dbReference>
<evidence type="ECO:0000256" key="20">
    <source>
        <dbReference type="PIRSR" id="PIRSR600823-5"/>
    </source>
</evidence>
<dbReference type="PROSITE" id="PS50873">
    <property type="entry name" value="PEROXIDASE_4"/>
    <property type="match status" value="1"/>
</dbReference>
<organism evidence="23 24">
    <name type="scientific">Carnegiea gigantea</name>
    <dbReference type="NCBI Taxonomy" id="171969"/>
    <lineage>
        <taxon>Eukaryota</taxon>
        <taxon>Viridiplantae</taxon>
        <taxon>Streptophyta</taxon>
        <taxon>Embryophyta</taxon>
        <taxon>Tracheophyta</taxon>
        <taxon>Spermatophyta</taxon>
        <taxon>Magnoliopsida</taxon>
        <taxon>eudicotyledons</taxon>
        <taxon>Gunneridae</taxon>
        <taxon>Pentapetalae</taxon>
        <taxon>Caryophyllales</taxon>
        <taxon>Cactineae</taxon>
        <taxon>Cactaceae</taxon>
        <taxon>Cactoideae</taxon>
        <taxon>Echinocereeae</taxon>
        <taxon>Carnegiea</taxon>
    </lineage>
</organism>
<proteinExistence type="inferred from homology"/>
<feature type="site" description="Transition state stabilizer" evidence="19">
    <location>
        <position position="86"/>
    </location>
</feature>
<comment type="cofactor">
    <cofactor evidence="18 21">
        <name>heme b</name>
        <dbReference type="ChEBI" id="CHEBI:60344"/>
    </cofactor>
    <text evidence="18 21">Binds 1 heme b (iron(II)-protoporphyrin IX) group per subunit.</text>
</comment>
<comment type="catalytic activity">
    <reaction evidence="1 21">
        <text>2 a phenolic donor + H2O2 = 2 a phenolic radical donor + 2 H2O</text>
        <dbReference type="Rhea" id="RHEA:56136"/>
        <dbReference type="ChEBI" id="CHEBI:15377"/>
        <dbReference type="ChEBI" id="CHEBI:16240"/>
        <dbReference type="ChEBI" id="CHEBI:139520"/>
        <dbReference type="ChEBI" id="CHEBI:139521"/>
        <dbReference type="EC" id="1.11.1.7"/>
    </reaction>
</comment>
<dbReference type="Gene3D" id="1.10.520.10">
    <property type="match status" value="1"/>
</dbReference>
<evidence type="ECO:0000256" key="7">
    <source>
        <dbReference type="ARBA" id="ARBA00022617"/>
    </source>
</evidence>
<dbReference type="CDD" id="cd00693">
    <property type="entry name" value="secretory_peroxidase"/>
    <property type="match status" value="1"/>
</dbReference>
<dbReference type="Pfam" id="PF00141">
    <property type="entry name" value="peroxidase"/>
    <property type="match status" value="1"/>
</dbReference>
<feature type="binding site" evidence="18">
    <location>
        <position position="98"/>
    </location>
    <ligand>
        <name>Ca(2+)</name>
        <dbReference type="ChEBI" id="CHEBI:29108"/>
        <label>1</label>
    </ligand>
</feature>
<keyword evidence="14" id="KW-0325">Glycoprotein</keyword>
<dbReference type="PROSITE" id="PS00436">
    <property type="entry name" value="PEROXIDASE_2"/>
    <property type="match status" value="1"/>
</dbReference>
<keyword evidence="24" id="KW-1185">Reference proteome</keyword>
<dbReference type="OrthoDB" id="2113341at2759"/>
<comment type="similarity">
    <text evidence="21">Belongs to the peroxidase family. Classical plant (class III) peroxidase subfamily.</text>
</comment>
<comment type="cofactor">
    <cofactor evidence="18 21">
        <name>Ca(2+)</name>
        <dbReference type="ChEBI" id="CHEBI:29108"/>
    </cofactor>
    <text evidence="18 21">Binds 2 calcium ions per subunit.</text>
</comment>
<reference evidence="23" key="1">
    <citation type="submission" date="2022-04" db="EMBL/GenBank/DDBJ databases">
        <title>Carnegiea gigantea Genome sequencing and assembly v2.</title>
        <authorList>
            <person name="Copetti D."/>
            <person name="Sanderson M.J."/>
            <person name="Burquez A."/>
            <person name="Wojciechowski M.F."/>
        </authorList>
    </citation>
    <scope>NUCLEOTIDE SEQUENCE</scope>
    <source>
        <strain evidence="23">SGP5-SGP5p</strain>
        <tissue evidence="23">Aerial part</tissue>
    </source>
</reference>
<feature type="binding site" evidence="18">
    <location>
        <position position="96"/>
    </location>
    <ligand>
        <name>Ca(2+)</name>
        <dbReference type="ChEBI" id="CHEBI:29108"/>
        <label>1</label>
    </ligand>
</feature>
<evidence type="ECO:0000256" key="1">
    <source>
        <dbReference type="ARBA" id="ARBA00000189"/>
    </source>
</evidence>
<evidence type="ECO:0000256" key="10">
    <source>
        <dbReference type="ARBA" id="ARBA00022837"/>
    </source>
</evidence>
<evidence type="ECO:0000313" key="23">
    <source>
        <dbReference type="EMBL" id="KAJ8434582.1"/>
    </source>
</evidence>
<comment type="function">
    <text evidence="2">Removal of H(2)O(2), oxidation of toxic reductants, biosynthesis and degradation of lignin, suberization, auxin catabolism, response to environmental stresses such as wounding, pathogen attack and oxidative stress. These functions might be dependent on each isozyme/isoform in each plant tissue.</text>
</comment>
<dbReference type="PANTHER" id="PTHR31235">
    <property type="entry name" value="PEROXIDASE 25-RELATED"/>
    <property type="match status" value="1"/>
</dbReference>
<feature type="binding site" evidence="18">
    <location>
        <position position="115"/>
    </location>
    <ligand>
        <name>Ca(2+)</name>
        <dbReference type="ChEBI" id="CHEBI:29108"/>
        <label>1</label>
    </ligand>
</feature>
<dbReference type="GO" id="GO:0020037">
    <property type="term" value="F:heme binding"/>
    <property type="evidence" value="ECO:0007669"/>
    <property type="project" value="UniProtKB-UniRule"/>
</dbReference>
<evidence type="ECO:0000256" key="14">
    <source>
        <dbReference type="ARBA" id="ARBA00023180"/>
    </source>
</evidence>
<evidence type="ECO:0000256" key="8">
    <source>
        <dbReference type="ARBA" id="ARBA00022723"/>
    </source>
</evidence>
<gene>
    <name evidence="23" type="ORF">Cgig2_008351</name>
</gene>
<feature type="disulfide bond" evidence="20">
    <location>
        <begin position="59"/>
        <end position="141"/>
    </location>
</feature>
<feature type="domain" description="Plant heme peroxidase family profile" evidence="22">
    <location>
        <begin position="49"/>
        <end position="371"/>
    </location>
</feature>
<feature type="disulfide bond" evidence="20">
    <location>
        <begin position="226"/>
        <end position="258"/>
    </location>
</feature>
<dbReference type="Proteomes" id="UP001153076">
    <property type="component" value="Unassembled WGS sequence"/>
</dbReference>
<keyword evidence="8 18" id="KW-0479">Metal-binding</keyword>
<dbReference type="PRINTS" id="PR00461">
    <property type="entry name" value="PLPEROXIDASE"/>
</dbReference>
<keyword evidence="7 21" id="KW-0349">Heme</keyword>
<keyword evidence="12 18" id="KW-0408">Iron</keyword>
<feature type="binding site" evidence="18">
    <location>
        <position position="298"/>
    </location>
    <ligand>
        <name>Ca(2+)</name>
        <dbReference type="ChEBI" id="CHEBI:29108"/>
        <label>2</label>
    </ligand>
</feature>